<feature type="compositionally biased region" description="Polar residues" evidence="5">
    <location>
        <begin position="215"/>
        <end position="233"/>
    </location>
</feature>
<evidence type="ECO:0000256" key="6">
    <source>
        <dbReference type="SAM" id="Phobius"/>
    </source>
</evidence>
<dbReference type="PANTHER" id="PTHR23112">
    <property type="entry name" value="G PROTEIN-COUPLED RECEPTOR 157-RELATED"/>
    <property type="match status" value="1"/>
</dbReference>
<dbReference type="Proteomes" id="UP001054902">
    <property type="component" value="Unassembled WGS sequence"/>
</dbReference>
<reference evidence="7 8" key="1">
    <citation type="journal article" date="2021" name="Sci. Rep.">
        <title>The genome of the diatom Chaetoceros tenuissimus carries an ancient integrated fragment of an extant virus.</title>
        <authorList>
            <person name="Hongo Y."/>
            <person name="Kimura K."/>
            <person name="Takaki Y."/>
            <person name="Yoshida Y."/>
            <person name="Baba S."/>
            <person name="Kobayashi G."/>
            <person name="Nagasaki K."/>
            <person name="Hano T."/>
            <person name="Tomaru Y."/>
        </authorList>
    </citation>
    <scope>NUCLEOTIDE SEQUENCE [LARGE SCALE GENOMIC DNA]</scope>
    <source>
        <strain evidence="7 8">NIES-3715</strain>
    </source>
</reference>
<feature type="compositionally biased region" description="Polar residues" evidence="5">
    <location>
        <begin position="265"/>
        <end position="274"/>
    </location>
</feature>
<keyword evidence="3 6" id="KW-1133">Transmembrane helix</keyword>
<feature type="transmembrane region" description="Helical" evidence="6">
    <location>
        <begin position="154"/>
        <end position="179"/>
    </location>
</feature>
<evidence type="ECO:0000313" key="8">
    <source>
        <dbReference type="Proteomes" id="UP001054902"/>
    </source>
</evidence>
<sequence length="501" mass="55989">MIKTEPKRGLQSPYSRIIFGLSVSDVLFSLGMLLSPFLAPSSLSLAPFALGNGQSCEFAGYLNIAGAAAIPTYTLFLTYYFMRRIKYKVSPQKFSGLEEKIWHATGILVPVGFATAALSMGDINSYPNGTMCFLASEPYNCNDTGNKCNRGENVAIFTITFGATGIALFIFLMVVLYMFTHHVYSIEKDFRIPASSTPTRKRESNRHLNFMLNRQEPNQDSDSNTSGRESTNASKSIFALSNIEINRTPSSGQEEAQSSVMHDVNLSHNQNPPQEGSDETDTPSPRELSKKALNQSLLYIFAFLLFYIPGMVQVILCGLNNNAKDSRVFLWWSSTLYPTGGVWNILIYTRPKCQKLQKDVPGLTYIAAFILVVLNGGEVPSLTDLGIDAVREPDSYTGKQEENFDEQHQQNYLEEREILHTQMKVNLDDLSSFMRSMVGIDSIMEKNQLENENMDEYDMFFLDLDTSIGPSQLENCNVDSRVLSEGEIGTSEWDDPSSRNA</sequence>
<protein>
    <recommendedName>
        <fullName evidence="9">G-protein coupled receptors family 1 profile domain-containing protein</fullName>
    </recommendedName>
</protein>
<gene>
    <name evidence="7" type="ORF">CTEN210_06527</name>
</gene>
<comment type="subcellular location">
    <subcellularLocation>
        <location evidence="1">Membrane</location>
        <topology evidence="1">Multi-pass membrane protein</topology>
    </subcellularLocation>
</comment>
<dbReference type="GO" id="GO:0005886">
    <property type="term" value="C:plasma membrane"/>
    <property type="evidence" value="ECO:0007669"/>
    <property type="project" value="TreeGrafter"/>
</dbReference>
<dbReference type="AlphaFoldDB" id="A0AAD3CQ15"/>
<feature type="transmembrane region" description="Helical" evidence="6">
    <location>
        <begin position="296"/>
        <end position="316"/>
    </location>
</feature>
<feature type="transmembrane region" description="Helical" evidence="6">
    <location>
        <begin position="360"/>
        <end position="377"/>
    </location>
</feature>
<dbReference type="GO" id="GO:0004930">
    <property type="term" value="F:G protein-coupled receptor activity"/>
    <property type="evidence" value="ECO:0007669"/>
    <property type="project" value="TreeGrafter"/>
</dbReference>
<feature type="transmembrane region" description="Helical" evidence="6">
    <location>
        <begin position="101"/>
        <end position="121"/>
    </location>
</feature>
<organism evidence="7 8">
    <name type="scientific">Chaetoceros tenuissimus</name>
    <dbReference type="NCBI Taxonomy" id="426638"/>
    <lineage>
        <taxon>Eukaryota</taxon>
        <taxon>Sar</taxon>
        <taxon>Stramenopiles</taxon>
        <taxon>Ochrophyta</taxon>
        <taxon>Bacillariophyta</taxon>
        <taxon>Coscinodiscophyceae</taxon>
        <taxon>Chaetocerotophycidae</taxon>
        <taxon>Chaetocerotales</taxon>
        <taxon>Chaetocerotaceae</taxon>
        <taxon>Chaetoceros</taxon>
    </lineage>
</organism>
<accession>A0AAD3CQ15</accession>
<evidence type="ECO:0000256" key="3">
    <source>
        <dbReference type="ARBA" id="ARBA00022989"/>
    </source>
</evidence>
<dbReference type="PANTHER" id="PTHR23112:SF0">
    <property type="entry name" value="TRANSMEMBRANE PROTEIN 116"/>
    <property type="match status" value="1"/>
</dbReference>
<evidence type="ECO:0000313" key="7">
    <source>
        <dbReference type="EMBL" id="GFH50052.1"/>
    </source>
</evidence>
<evidence type="ECO:0000256" key="1">
    <source>
        <dbReference type="ARBA" id="ARBA00004141"/>
    </source>
</evidence>
<dbReference type="SUPFAM" id="SSF81321">
    <property type="entry name" value="Family A G protein-coupled receptor-like"/>
    <property type="match status" value="1"/>
</dbReference>
<evidence type="ECO:0008006" key="9">
    <source>
        <dbReference type="Google" id="ProtNLM"/>
    </source>
</evidence>
<evidence type="ECO:0000256" key="5">
    <source>
        <dbReference type="SAM" id="MobiDB-lite"/>
    </source>
</evidence>
<feature type="transmembrane region" description="Helical" evidence="6">
    <location>
        <begin position="58"/>
        <end position="81"/>
    </location>
</feature>
<dbReference type="Gene3D" id="1.20.1070.10">
    <property type="entry name" value="Rhodopsin 7-helix transmembrane proteins"/>
    <property type="match status" value="1"/>
</dbReference>
<dbReference type="EMBL" id="BLLK01000038">
    <property type="protein sequence ID" value="GFH50052.1"/>
    <property type="molecule type" value="Genomic_DNA"/>
</dbReference>
<name>A0AAD3CQ15_9STRA</name>
<feature type="transmembrane region" description="Helical" evidence="6">
    <location>
        <begin position="328"/>
        <end position="348"/>
    </location>
</feature>
<feature type="transmembrane region" description="Helical" evidence="6">
    <location>
        <begin position="17"/>
        <end position="38"/>
    </location>
</feature>
<keyword evidence="4 6" id="KW-0472">Membrane</keyword>
<proteinExistence type="predicted"/>
<comment type="caution">
    <text evidence="7">The sequence shown here is derived from an EMBL/GenBank/DDBJ whole genome shotgun (WGS) entry which is preliminary data.</text>
</comment>
<keyword evidence="2 6" id="KW-0812">Transmembrane</keyword>
<dbReference type="GO" id="GO:0007189">
    <property type="term" value="P:adenylate cyclase-activating G protein-coupled receptor signaling pathway"/>
    <property type="evidence" value="ECO:0007669"/>
    <property type="project" value="TreeGrafter"/>
</dbReference>
<evidence type="ECO:0000256" key="4">
    <source>
        <dbReference type="ARBA" id="ARBA00023136"/>
    </source>
</evidence>
<evidence type="ECO:0000256" key="2">
    <source>
        <dbReference type="ARBA" id="ARBA00022692"/>
    </source>
</evidence>
<feature type="region of interest" description="Disordered" evidence="5">
    <location>
        <begin position="212"/>
        <end position="233"/>
    </location>
</feature>
<feature type="region of interest" description="Disordered" evidence="5">
    <location>
        <begin position="265"/>
        <end position="287"/>
    </location>
</feature>
<keyword evidence="8" id="KW-1185">Reference proteome</keyword>